<dbReference type="HOGENOM" id="CLU_2650965_0_0_7"/>
<evidence type="ECO:0000313" key="1">
    <source>
        <dbReference type="EMBL" id="EIM63591.1"/>
    </source>
</evidence>
<organism evidence="1 2">
    <name type="scientific">Desulfobacter postgatei 2ac9</name>
    <dbReference type="NCBI Taxonomy" id="879212"/>
    <lineage>
        <taxon>Bacteria</taxon>
        <taxon>Pseudomonadati</taxon>
        <taxon>Thermodesulfobacteriota</taxon>
        <taxon>Desulfobacteria</taxon>
        <taxon>Desulfobacterales</taxon>
        <taxon>Desulfobacteraceae</taxon>
        <taxon>Desulfobacter</taxon>
    </lineage>
</organism>
<evidence type="ECO:0000313" key="2">
    <source>
        <dbReference type="Proteomes" id="UP000005778"/>
    </source>
</evidence>
<gene>
    <name evidence="1" type="ORF">DespoDRAFT_01671</name>
</gene>
<name>I5B278_9BACT</name>
<proteinExistence type="predicted"/>
<sequence>MFAKKIITETDHTGKVKNMPLLPPNKQFEIIILDLNETKAIRGKNKREPHPDLKGKVKILGDVINTTSQDMWDLPT</sequence>
<reference evidence="1 2" key="1">
    <citation type="submission" date="2011-09" db="EMBL/GenBank/DDBJ databases">
        <authorList>
            <consortium name="US DOE Joint Genome Institute (JGI-PGF)"/>
            <person name="Lucas S."/>
            <person name="Han J."/>
            <person name="Lapidus A."/>
            <person name="Cheng J.-F."/>
            <person name="Goodwin L."/>
            <person name="Pitluck S."/>
            <person name="Peters L."/>
            <person name="Land M.L."/>
            <person name="Hauser L."/>
            <person name="Orellana R."/>
            <person name="Lovley D."/>
            <person name="Woyke T.J."/>
        </authorList>
    </citation>
    <scope>NUCLEOTIDE SEQUENCE [LARGE SCALE GENOMIC DNA]</scope>
    <source>
        <strain evidence="1 2">2ac9</strain>
    </source>
</reference>
<protein>
    <submittedName>
        <fullName evidence="1">Uncharacterized protein</fullName>
    </submittedName>
</protein>
<dbReference type="EMBL" id="CM001488">
    <property type="protein sequence ID" value="EIM63591.1"/>
    <property type="molecule type" value="Genomic_DNA"/>
</dbReference>
<reference evidence="1 2" key="2">
    <citation type="submission" date="2012-02" db="EMBL/GenBank/DDBJ databases">
        <title>Improved High-Quality Draft sequence of Desulfobacter postgatei 2ac9.</title>
        <authorList>
            <consortium name="US DOE Joint Genome Institute"/>
            <person name="Lucas S."/>
            <person name="Han J."/>
            <person name="Lapidus A."/>
            <person name="Cheng J.-F."/>
            <person name="Goodwin L."/>
            <person name="Pitluck S."/>
            <person name="Peters L."/>
            <person name="Ovchinnikova G."/>
            <person name="Held B."/>
            <person name="Detter J.C."/>
            <person name="Han C."/>
            <person name="Tapia R."/>
            <person name="Land M."/>
            <person name="Hauser L."/>
            <person name="Kyrpides N."/>
            <person name="Ivanova N."/>
            <person name="Pagani I."/>
            <person name="Orellana R."/>
            <person name="Lovley D."/>
            <person name="Woyke T."/>
        </authorList>
    </citation>
    <scope>NUCLEOTIDE SEQUENCE [LARGE SCALE GENOMIC DNA]</scope>
    <source>
        <strain evidence="1 2">2ac9</strain>
    </source>
</reference>
<dbReference type="Proteomes" id="UP000005778">
    <property type="component" value="Chromosome"/>
</dbReference>
<dbReference type="STRING" id="879212.DespoDRAFT_01671"/>
<dbReference type="RefSeq" id="WP_004072830.1">
    <property type="nucleotide sequence ID" value="NZ_CM001488.1"/>
</dbReference>
<dbReference type="AlphaFoldDB" id="I5B278"/>
<dbReference type="OrthoDB" id="598394at2"/>
<dbReference type="eggNOG" id="ENOG503324M">
    <property type="taxonomic scope" value="Bacteria"/>
</dbReference>
<keyword evidence="2" id="KW-1185">Reference proteome</keyword>
<accession>I5B278</accession>